<reference evidence="3 4" key="1">
    <citation type="submission" date="2017-11" db="EMBL/GenBank/DDBJ databases">
        <title>Comparitive Functional Genomics of Dry Heat Resistant strains isolated from the Viking Spacecraft.</title>
        <authorList>
            <person name="Seuylemezian A."/>
            <person name="Cooper K."/>
            <person name="Vaishampayan P."/>
        </authorList>
    </citation>
    <scope>NUCLEOTIDE SEQUENCE [LARGE SCALE GENOMIC DNA]</scope>
    <source>
        <strain evidence="3 4">V1-29</strain>
    </source>
</reference>
<evidence type="ECO:0000313" key="3">
    <source>
        <dbReference type="EMBL" id="PLT30938.1"/>
    </source>
</evidence>
<dbReference type="InterPro" id="IPR029063">
    <property type="entry name" value="SAM-dependent_MTases_sf"/>
</dbReference>
<keyword evidence="1 3" id="KW-0808">Transferase</keyword>
<dbReference type="CDD" id="cd02440">
    <property type="entry name" value="AdoMet_MTases"/>
    <property type="match status" value="1"/>
</dbReference>
<dbReference type="OrthoDB" id="9811589at2"/>
<organism evidence="3 4">
    <name type="scientific">Peribacillus deserti</name>
    <dbReference type="NCBI Taxonomy" id="673318"/>
    <lineage>
        <taxon>Bacteria</taxon>
        <taxon>Bacillati</taxon>
        <taxon>Bacillota</taxon>
        <taxon>Bacilli</taxon>
        <taxon>Bacillales</taxon>
        <taxon>Bacillaceae</taxon>
        <taxon>Peribacillus</taxon>
    </lineage>
</organism>
<dbReference type="RefSeq" id="WP_101640601.1">
    <property type="nucleotide sequence ID" value="NZ_PGUY01000014.1"/>
</dbReference>
<dbReference type="InterPro" id="IPR041698">
    <property type="entry name" value="Methyltransf_25"/>
</dbReference>
<sequence length="249" mass="28609">MSYGQFAYLYDELMKDVPYAEWVHLFKKQMEKYSISGTKVLDLACGTGEISVRFAREGYEVTGVDLSEEMLAVAHAKTAGEGLSVPFFQQDMTDLNGLGTFEAVTIFCDSLNYLESPEDVKAAFQSVYNHLEAGGLFMFDVHSVYKMEHIFYDATFAQDDEEISFIWNSFPGKEPLSTHHELSFFVLDHASGKYDRFEEVHYQRTFSAETYQAWLQESGFELLDIIFDLDEEQPNDSEAERLLFIARKK</sequence>
<evidence type="ECO:0000259" key="2">
    <source>
        <dbReference type="Pfam" id="PF13649"/>
    </source>
</evidence>
<feature type="domain" description="Methyltransferase" evidence="2">
    <location>
        <begin position="40"/>
        <end position="135"/>
    </location>
</feature>
<dbReference type="Gene3D" id="2.20.25.110">
    <property type="entry name" value="S-adenosyl-L-methionine-dependent methyltransferases"/>
    <property type="match status" value="1"/>
</dbReference>
<keyword evidence="4" id="KW-1185">Reference proteome</keyword>
<protein>
    <submittedName>
        <fullName evidence="3">SAM-dependent methyltransferase</fullName>
    </submittedName>
</protein>
<dbReference type="GO" id="GO:0008168">
    <property type="term" value="F:methyltransferase activity"/>
    <property type="evidence" value="ECO:0007669"/>
    <property type="project" value="UniProtKB-KW"/>
</dbReference>
<dbReference type="Proteomes" id="UP000234748">
    <property type="component" value="Unassembled WGS sequence"/>
</dbReference>
<comment type="caution">
    <text evidence="3">The sequence shown here is derived from an EMBL/GenBank/DDBJ whole genome shotgun (WGS) entry which is preliminary data.</text>
</comment>
<keyword evidence="3" id="KW-0489">Methyltransferase</keyword>
<dbReference type="GO" id="GO:0032259">
    <property type="term" value="P:methylation"/>
    <property type="evidence" value="ECO:0007669"/>
    <property type="project" value="UniProtKB-KW"/>
</dbReference>
<dbReference type="AlphaFoldDB" id="A0A2N5M9B0"/>
<dbReference type="SUPFAM" id="SSF53335">
    <property type="entry name" value="S-adenosyl-L-methionine-dependent methyltransferases"/>
    <property type="match status" value="1"/>
</dbReference>
<proteinExistence type="predicted"/>
<dbReference type="Gene3D" id="3.40.50.150">
    <property type="entry name" value="Vaccinia Virus protein VP39"/>
    <property type="match status" value="1"/>
</dbReference>
<evidence type="ECO:0000256" key="1">
    <source>
        <dbReference type="ARBA" id="ARBA00022679"/>
    </source>
</evidence>
<name>A0A2N5M9B0_9BACI</name>
<dbReference type="PANTHER" id="PTHR43861">
    <property type="entry name" value="TRANS-ACONITATE 2-METHYLTRANSFERASE-RELATED"/>
    <property type="match status" value="1"/>
</dbReference>
<dbReference type="EMBL" id="PGUY01000014">
    <property type="protein sequence ID" value="PLT30938.1"/>
    <property type="molecule type" value="Genomic_DNA"/>
</dbReference>
<dbReference type="Pfam" id="PF13649">
    <property type="entry name" value="Methyltransf_25"/>
    <property type="match status" value="1"/>
</dbReference>
<gene>
    <name evidence="3" type="ORF">CUU66_05150</name>
</gene>
<accession>A0A2N5M9B0</accession>
<evidence type="ECO:0000313" key="4">
    <source>
        <dbReference type="Proteomes" id="UP000234748"/>
    </source>
</evidence>